<feature type="binding site" evidence="16">
    <location>
        <position position="134"/>
    </location>
    <ligand>
        <name>Zn(2+)</name>
        <dbReference type="ChEBI" id="CHEBI:29105"/>
        <label>2</label>
    </ligand>
</feature>
<comment type="subunit">
    <text evidence="4 16">Homodimer.</text>
</comment>
<evidence type="ECO:0000256" key="13">
    <source>
        <dbReference type="ARBA" id="ARBA00023285"/>
    </source>
</evidence>
<comment type="similarity">
    <text evidence="3 16">Belongs to the peptidase M20A family. DapE subfamily.</text>
</comment>
<dbReference type="GO" id="GO:0009014">
    <property type="term" value="F:succinyl-diaminopimelate desuccinylase activity"/>
    <property type="evidence" value="ECO:0007669"/>
    <property type="project" value="UniProtKB-UniRule"/>
</dbReference>
<keyword evidence="11 16" id="KW-0220">Diaminopimelate biosynthesis</keyword>
<proteinExistence type="inferred from homology"/>
<dbReference type="eggNOG" id="COG0624">
    <property type="taxonomic scope" value="Bacteria"/>
</dbReference>
<dbReference type="STRING" id="1235990.BMSBPS_0022"/>
<evidence type="ECO:0000256" key="14">
    <source>
        <dbReference type="ARBA" id="ARBA00031891"/>
    </source>
</evidence>
<feature type="binding site" evidence="16">
    <location>
        <position position="162"/>
    </location>
    <ligand>
        <name>Zn(2+)</name>
        <dbReference type="ChEBI" id="CHEBI:29105"/>
        <label>1</label>
    </ligand>
</feature>
<comment type="catalytic activity">
    <reaction evidence="15 16">
        <text>N-succinyl-(2S,6S)-2,6-diaminopimelate + H2O = (2S,6S)-2,6-diaminopimelate + succinate</text>
        <dbReference type="Rhea" id="RHEA:22608"/>
        <dbReference type="ChEBI" id="CHEBI:15377"/>
        <dbReference type="ChEBI" id="CHEBI:30031"/>
        <dbReference type="ChEBI" id="CHEBI:57609"/>
        <dbReference type="ChEBI" id="CHEBI:58087"/>
        <dbReference type="EC" id="3.5.1.18"/>
    </reaction>
</comment>
<evidence type="ECO:0000256" key="1">
    <source>
        <dbReference type="ARBA" id="ARBA00001941"/>
    </source>
</evidence>
<name>U3U7T5_9GAMM</name>
<evidence type="ECO:0000256" key="7">
    <source>
        <dbReference type="ARBA" id="ARBA00022605"/>
    </source>
</evidence>
<evidence type="ECO:0000313" key="17">
    <source>
        <dbReference type="EMBL" id="BAO00364.1"/>
    </source>
</evidence>
<dbReference type="InterPro" id="IPR002933">
    <property type="entry name" value="Peptidase_M20"/>
</dbReference>
<organism evidence="17 18">
    <name type="scientific">Candidatus Pantoea carbekii</name>
    <dbReference type="NCBI Taxonomy" id="1235990"/>
    <lineage>
        <taxon>Bacteria</taxon>
        <taxon>Pseudomonadati</taxon>
        <taxon>Pseudomonadota</taxon>
        <taxon>Gammaproteobacteria</taxon>
        <taxon>Enterobacterales</taxon>
        <taxon>Erwiniaceae</taxon>
        <taxon>Pantoea</taxon>
    </lineage>
</organism>
<gene>
    <name evidence="16 17" type="primary">dapE</name>
    <name evidence="17" type="ORF">HHS_03940</name>
</gene>
<dbReference type="FunFam" id="3.40.630.10:FF:000005">
    <property type="entry name" value="Succinyl-diaminopimelate desuccinylase"/>
    <property type="match status" value="1"/>
</dbReference>
<dbReference type="PANTHER" id="PTHR43808">
    <property type="entry name" value="ACETYLORNITHINE DEACETYLASE"/>
    <property type="match status" value="1"/>
</dbReference>
<dbReference type="Gene3D" id="3.40.630.10">
    <property type="entry name" value="Zn peptidases"/>
    <property type="match status" value="2"/>
</dbReference>
<dbReference type="Pfam" id="PF07687">
    <property type="entry name" value="M20_dimer"/>
    <property type="match status" value="1"/>
</dbReference>
<evidence type="ECO:0000256" key="11">
    <source>
        <dbReference type="ARBA" id="ARBA00022915"/>
    </source>
</evidence>
<dbReference type="GO" id="GO:0008777">
    <property type="term" value="F:acetylornithine deacetylase activity"/>
    <property type="evidence" value="ECO:0007669"/>
    <property type="project" value="TreeGrafter"/>
</dbReference>
<dbReference type="AlphaFoldDB" id="U3U7T5"/>
<dbReference type="Proteomes" id="UP000016900">
    <property type="component" value="Chromosome"/>
</dbReference>
<reference evidence="17 18" key="1">
    <citation type="submission" date="2012-10" db="EMBL/GenBank/DDBJ databases">
        <title>Genome sequence of the symbiont of the pentatomidae stink bug Halyomorpha halys.</title>
        <authorList>
            <person name="Kobayashi H."/>
            <person name="Fujii-Muramatsu R."/>
            <person name="Takeishi K."/>
            <person name="Noda H."/>
        </authorList>
    </citation>
    <scope>NUCLEOTIDE SEQUENCE [LARGE SCALE GENOMIC DNA]</scope>
</reference>
<keyword evidence="7 16" id="KW-0028">Amino-acid biosynthesis</keyword>
<dbReference type="InterPro" id="IPR050072">
    <property type="entry name" value="Peptidase_M20A"/>
</dbReference>
<dbReference type="GO" id="GO:0009089">
    <property type="term" value="P:lysine biosynthetic process via diaminopimelate"/>
    <property type="evidence" value="ECO:0007669"/>
    <property type="project" value="UniProtKB-UniRule"/>
</dbReference>
<sequence length="375" mass="41510">MYCPIVDLAQKLIRLPSLTPHDAGCQTLLIERLEAIGFLVESMNFGDTKNFWATRGQGETLVFAGHTDVVSPGDASLWIHNPFEPFIQEDILFGRGAADMKGSLAAMIVAAEYFIAAYPNHKGRLAFLVTSDEEGSAFNGTAKVIDKLILRQECLNYCLIGEPSSDEIVGDVIKNGRRGSITGNLVVYGIQGHVAYPHLAENPVHRSIPALNELIQTEWDKGNVFFPPTTMQIVNLKSGSGSNNIIPYTFSVQFNFRFSNQITDVMIRDQVESLLKRHQLHYTIEWNTSAQPFLTSKGKLIDAVVSAIISCNKIKPRILTTGGTSDGRFITRMGTQVVELGPINKTIHKINECVKISDLKVLSSMYQHIMQELIA</sequence>
<feature type="active site" description="Proton acceptor" evidence="16">
    <location>
        <position position="133"/>
    </location>
</feature>
<evidence type="ECO:0000256" key="12">
    <source>
        <dbReference type="ARBA" id="ARBA00023154"/>
    </source>
</evidence>
<keyword evidence="18" id="KW-1185">Reference proteome</keyword>
<dbReference type="SUPFAM" id="SSF55031">
    <property type="entry name" value="Bacterial exopeptidase dimerisation domain"/>
    <property type="match status" value="1"/>
</dbReference>
<accession>U3U7T5</accession>
<evidence type="ECO:0000256" key="16">
    <source>
        <dbReference type="HAMAP-Rule" id="MF_01690"/>
    </source>
</evidence>
<evidence type="ECO:0000256" key="2">
    <source>
        <dbReference type="ARBA" id="ARBA00005130"/>
    </source>
</evidence>
<keyword evidence="8 16" id="KW-0479">Metal-binding</keyword>
<dbReference type="NCBIfam" id="NF009557">
    <property type="entry name" value="PRK13009.1"/>
    <property type="match status" value="1"/>
</dbReference>
<feature type="binding site" evidence="16">
    <location>
        <position position="66"/>
    </location>
    <ligand>
        <name>Zn(2+)</name>
        <dbReference type="ChEBI" id="CHEBI:29105"/>
        <label>1</label>
    </ligand>
</feature>
<keyword evidence="12 16" id="KW-0457">Lysine biosynthesis</keyword>
<dbReference type="CDD" id="cd03891">
    <property type="entry name" value="M20_DapE_proteobac"/>
    <property type="match status" value="1"/>
</dbReference>
<evidence type="ECO:0000256" key="4">
    <source>
        <dbReference type="ARBA" id="ARBA00011738"/>
    </source>
</evidence>
<dbReference type="KEGG" id="hhs:HHS_03940"/>
<dbReference type="SUPFAM" id="SSF53187">
    <property type="entry name" value="Zn-dependent exopeptidases"/>
    <property type="match status" value="1"/>
</dbReference>
<dbReference type="MEROPS" id="M20.010"/>
<dbReference type="FunFam" id="3.40.630.10:FF:000010">
    <property type="entry name" value="Succinyl-diaminopimelate desuccinylase"/>
    <property type="match status" value="1"/>
</dbReference>
<feature type="binding site" evidence="16">
    <location>
        <position position="99"/>
    </location>
    <ligand>
        <name>Zn(2+)</name>
        <dbReference type="ChEBI" id="CHEBI:29105"/>
        <label>2</label>
    </ligand>
</feature>
<comment type="function">
    <text evidence="16">Catalyzes the hydrolysis of N-succinyl-L,L-diaminopimelic acid (SDAP), forming succinate and LL-2,6-diaminopimelate (DAP), an intermediate involved in the bacterial biosynthesis of lysine and meso-diaminopimelic acid, an essential component of bacterial cell walls.</text>
</comment>
<evidence type="ECO:0000256" key="3">
    <source>
        <dbReference type="ARBA" id="ARBA00006746"/>
    </source>
</evidence>
<evidence type="ECO:0000256" key="5">
    <source>
        <dbReference type="ARBA" id="ARBA00011921"/>
    </source>
</evidence>
<evidence type="ECO:0000256" key="8">
    <source>
        <dbReference type="ARBA" id="ARBA00022723"/>
    </source>
</evidence>
<comment type="cofactor">
    <cofactor evidence="1">
        <name>Co(2+)</name>
        <dbReference type="ChEBI" id="CHEBI:48828"/>
    </cofactor>
</comment>
<dbReference type="RefSeq" id="WP_022564383.1">
    <property type="nucleotide sequence ID" value="NZ_CP010907.1"/>
</dbReference>
<dbReference type="GO" id="GO:0008270">
    <property type="term" value="F:zinc ion binding"/>
    <property type="evidence" value="ECO:0007669"/>
    <property type="project" value="UniProtKB-UniRule"/>
</dbReference>
<evidence type="ECO:0000256" key="6">
    <source>
        <dbReference type="ARBA" id="ARBA00022391"/>
    </source>
</evidence>
<dbReference type="InterPro" id="IPR036264">
    <property type="entry name" value="Bact_exopeptidase_dim_dom"/>
</dbReference>
<keyword evidence="9 16" id="KW-0378">Hydrolase</keyword>
<evidence type="ECO:0000256" key="9">
    <source>
        <dbReference type="ARBA" id="ARBA00022801"/>
    </source>
</evidence>
<dbReference type="PROSITE" id="PS00759">
    <property type="entry name" value="ARGE_DAPE_CPG2_2"/>
    <property type="match status" value="1"/>
</dbReference>
<dbReference type="OrthoDB" id="9809784at2"/>
<dbReference type="InterPro" id="IPR001261">
    <property type="entry name" value="ArgE/DapE_CS"/>
</dbReference>
<dbReference type="KEGG" id="pck:BMSBPS_0022"/>
<dbReference type="EMBL" id="AP012554">
    <property type="protein sequence ID" value="BAO00364.1"/>
    <property type="molecule type" value="Genomic_DNA"/>
</dbReference>
<feature type="binding site" evidence="16">
    <location>
        <position position="99"/>
    </location>
    <ligand>
        <name>Zn(2+)</name>
        <dbReference type="ChEBI" id="CHEBI:29105"/>
        <label>1</label>
    </ligand>
</feature>
<keyword evidence="13 16" id="KW-0170">Cobalt</keyword>
<dbReference type="Pfam" id="PF01546">
    <property type="entry name" value="Peptidase_M20"/>
    <property type="match status" value="1"/>
</dbReference>
<dbReference type="GO" id="GO:0019877">
    <property type="term" value="P:diaminopimelate biosynthetic process"/>
    <property type="evidence" value="ECO:0007669"/>
    <property type="project" value="UniProtKB-UniRule"/>
</dbReference>
<dbReference type="InterPro" id="IPR005941">
    <property type="entry name" value="DapE_proteobac"/>
</dbReference>
<dbReference type="EC" id="3.5.1.18" evidence="5 16"/>
<dbReference type="HAMAP" id="MF_01690">
    <property type="entry name" value="DapE"/>
    <property type="match status" value="1"/>
</dbReference>
<dbReference type="UniPathway" id="UPA00034">
    <property type="reaction ID" value="UER00021"/>
</dbReference>
<dbReference type="NCBIfam" id="TIGR01246">
    <property type="entry name" value="dapE_proteo"/>
    <property type="match status" value="1"/>
</dbReference>
<evidence type="ECO:0000313" key="18">
    <source>
        <dbReference type="Proteomes" id="UP000016900"/>
    </source>
</evidence>
<feature type="active site" evidence="16">
    <location>
        <position position="68"/>
    </location>
</feature>
<evidence type="ECO:0000256" key="10">
    <source>
        <dbReference type="ARBA" id="ARBA00022833"/>
    </source>
</evidence>
<dbReference type="GO" id="GO:0050897">
    <property type="term" value="F:cobalt ion binding"/>
    <property type="evidence" value="ECO:0007669"/>
    <property type="project" value="UniProtKB-UniRule"/>
</dbReference>
<dbReference type="PATRIC" id="fig|1235990.3.peg.390"/>
<comment type="cofactor">
    <cofactor evidence="16">
        <name>Zn(2+)</name>
        <dbReference type="ChEBI" id="CHEBI:29105"/>
    </cofactor>
    <cofactor evidence="16">
        <name>Co(2+)</name>
        <dbReference type="ChEBI" id="CHEBI:48828"/>
    </cofactor>
    <text evidence="16">Binds 2 Zn(2+) or Co(2+) ions per subunit.</text>
</comment>
<dbReference type="PANTHER" id="PTHR43808:SF31">
    <property type="entry name" value="N-ACETYL-L-CITRULLINE DEACETYLASE"/>
    <property type="match status" value="1"/>
</dbReference>
<evidence type="ECO:0000256" key="15">
    <source>
        <dbReference type="ARBA" id="ARBA00051301"/>
    </source>
</evidence>
<protein>
    <recommendedName>
        <fullName evidence="6 16">Succinyl-diaminopimelate desuccinylase</fullName>
        <shortName evidence="16">SDAP desuccinylase</shortName>
        <ecNumber evidence="5 16">3.5.1.18</ecNumber>
    </recommendedName>
    <alternativeName>
        <fullName evidence="14 16">N-succinyl-LL-2,6-diaminoheptanedioate amidohydrolase</fullName>
    </alternativeName>
</protein>
<feature type="binding site" evidence="16">
    <location>
        <position position="348"/>
    </location>
    <ligand>
        <name>Zn(2+)</name>
        <dbReference type="ChEBI" id="CHEBI:29105"/>
        <label>2</label>
    </ligand>
</feature>
<comment type="pathway">
    <text evidence="2 16">Amino-acid biosynthesis; L-lysine biosynthesis via DAP pathway; LL-2,6-diaminopimelate from (S)-tetrahydrodipicolinate (succinylase route): step 3/3.</text>
</comment>
<dbReference type="InterPro" id="IPR011650">
    <property type="entry name" value="Peptidase_M20_dimer"/>
</dbReference>
<keyword evidence="10 16" id="KW-0862">Zinc</keyword>
<dbReference type="GO" id="GO:0006526">
    <property type="term" value="P:L-arginine biosynthetic process"/>
    <property type="evidence" value="ECO:0007669"/>
    <property type="project" value="TreeGrafter"/>
</dbReference>